<keyword evidence="1" id="KW-0812">Transmembrane</keyword>
<proteinExistence type="predicted"/>
<name>A0A2A7AY72_9FIRM</name>
<keyword evidence="1" id="KW-0472">Membrane</keyword>
<dbReference type="EMBL" id="NMTZ01000018">
    <property type="protein sequence ID" value="PDX84096.1"/>
    <property type="molecule type" value="Genomic_DNA"/>
</dbReference>
<accession>A0A2A7AY72</accession>
<feature type="transmembrane region" description="Helical" evidence="1">
    <location>
        <begin position="43"/>
        <end position="65"/>
    </location>
</feature>
<evidence type="ECO:0000256" key="1">
    <source>
        <dbReference type="SAM" id="Phobius"/>
    </source>
</evidence>
<comment type="caution">
    <text evidence="2">The sequence shown here is derived from an EMBL/GenBank/DDBJ whole genome shotgun (WGS) entry which is preliminary data.</text>
</comment>
<evidence type="ECO:0000313" key="3">
    <source>
        <dbReference type="Proteomes" id="UP000220480"/>
    </source>
</evidence>
<protein>
    <submittedName>
        <fullName evidence="2">Uncharacterized protein</fullName>
    </submittedName>
</protein>
<reference evidence="2 3" key="1">
    <citation type="journal article" date="2017" name="Front. Microbiol.">
        <title>New Insights into the Diversity of the Genus Faecalibacterium.</title>
        <authorList>
            <person name="Benevides L."/>
            <person name="Burman S."/>
            <person name="Martin R."/>
            <person name="Robert V."/>
            <person name="Thomas M."/>
            <person name="Miquel S."/>
            <person name="Chain F."/>
            <person name="Sokol H."/>
            <person name="Bermudez-Humaran L.G."/>
            <person name="Morrison M."/>
            <person name="Langella P."/>
            <person name="Azevedo V.A."/>
            <person name="Chatel J.M."/>
            <person name="Soares S."/>
        </authorList>
    </citation>
    <scope>NUCLEOTIDE SEQUENCE [LARGE SCALE GENOMIC DNA]</scope>
    <source>
        <strain evidence="2 3">CNCM I 4644</strain>
    </source>
</reference>
<dbReference type="Proteomes" id="UP000220480">
    <property type="component" value="Unassembled WGS sequence"/>
</dbReference>
<dbReference type="AlphaFoldDB" id="A0A2A7AY72"/>
<evidence type="ECO:0000313" key="2">
    <source>
        <dbReference type="EMBL" id="PDX84096.1"/>
    </source>
</evidence>
<keyword evidence="1" id="KW-1133">Transmembrane helix</keyword>
<gene>
    <name evidence="2" type="ORF">CGS59_06665</name>
</gene>
<organism evidence="2 3">
    <name type="scientific">Faecalibacterium prausnitzii</name>
    <dbReference type="NCBI Taxonomy" id="853"/>
    <lineage>
        <taxon>Bacteria</taxon>
        <taxon>Bacillati</taxon>
        <taxon>Bacillota</taxon>
        <taxon>Clostridia</taxon>
        <taxon>Eubacteriales</taxon>
        <taxon>Oscillospiraceae</taxon>
        <taxon>Faecalibacterium</taxon>
    </lineage>
</organism>
<sequence>MHIVLSESAAVIFKIKRIIKQFKKSHPDIIIVNPKPLSRKTQGLFLCLEVSILLFRTITIIITIVF</sequence>